<evidence type="ECO:0000259" key="4">
    <source>
        <dbReference type="Pfam" id="PF13359"/>
    </source>
</evidence>
<feature type="domain" description="DDE Tnp4" evidence="4">
    <location>
        <begin position="1"/>
        <end position="84"/>
    </location>
</feature>
<organism evidence="5 6">
    <name type="scientific">Rhamnusium bicolor</name>
    <dbReference type="NCBI Taxonomy" id="1586634"/>
    <lineage>
        <taxon>Eukaryota</taxon>
        <taxon>Metazoa</taxon>
        <taxon>Ecdysozoa</taxon>
        <taxon>Arthropoda</taxon>
        <taxon>Hexapoda</taxon>
        <taxon>Insecta</taxon>
        <taxon>Pterygota</taxon>
        <taxon>Neoptera</taxon>
        <taxon>Endopterygota</taxon>
        <taxon>Coleoptera</taxon>
        <taxon>Polyphaga</taxon>
        <taxon>Cucujiformia</taxon>
        <taxon>Chrysomeloidea</taxon>
        <taxon>Cerambycidae</taxon>
        <taxon>Lepturinae</taxon>
        <taxon>Rhagiini</taxon>
        <taxon>Rhamnusium</taxon>
    </lineage>
</organism>
<feature type="compositionally biased region" description="Acidic residues" evidence="3">
    <location>
        <begin position="92"/>
        <end position="101"/>
    </location>
</feature>
<keyword evidence="2" id="KW-0479">Metal-binding</keyword>
<evidence type="ECO:0000256" key="1">
    <source>
        <dbReference type="ARBA" id="ARBA00001968"/>
    </source>
</evidence>
<dbReference type="GO" id="GO:0046872">
    <property type="term" value="F:metal ion binding"/>
    <property type="evidence" value="ECO:0007669"/>
    <property type="project" value="UniProtKB-KW"/>
</dbReference>
<feature type="region of interest" description="Disordered" evidence="3">
    <location>
        <begin position="92"/>
        <end position="120"/>
    </location>
</feature>
<sequence>MHDVRVFRNSPGYQRLTGNPPLLPPNQHLIGDAAYPLMVNLIKPYRDNGHLNDRQRCLNQRLSSQRAAIEMAFGLLKGKWRRLKYLDMLLDEKDDNEMGPDENDKQVENDDAVNDIDERNSGGALKRDYLATLI</sequence>
<proteinExistence type="predicted"/>
<evidence type="ECO:0000256" key="2">
    <source>
        <dbReference type="ARBA" id="ARBA00022723"/>
    </source>
</evidence>
<dbReference type="Proteomes" id="UP001162156">
    <property type="component" value="Unassembled WGS sequence"/>
</dbReference>
<accession>A0AAV8WPT8</accession>
<gene>
    <name evidence="5" type="ORF">NQ314_018953</name>
</gene>
<comment type="cofactor">
    <cofactor evidence="1">
        <name>a divalent metal cation</name>
        <dbReference type="ChEBI" id="CHEBI:60240"/>
    </cofactor>
</comment>
<evidence type="ECO:0000313" key="5">
    <source>
        <dbReference type="EMBL" id="KAJ8928483.1"/>
    </source>
</evidence>
<evidence type="ECO:0000256" key="3">
    <source>
        <dbReference type="SAM" id="MobiDB-lite"/>
    </source>
</evidence>
<keyword evidence="6" id="KW-1185">Reference proteome</keyword>
<dbReference type="Pfam" id="PF13359">
    <property type="entry name" value="DDE_Tnp_4"/>
    <property type="match status" value="1"/>
</dbReference>
<protein>
    <recommendedName>
        <fullName evidence="4">DDE Tnp4 domain-containing protein</fullName>
    </recommendedName>
</protein>
<evidence type="ECO:0000313" key="6">
    <source>
        <dbReference type="Proteomes" id="UP001162156"/>
    </source>
</evidence>
<name>A0AAV8WPT8_9CUCU</name>
<dbReference type="AlphaFoldDB" id="A0AAV8WPT8"/>
<comment type="caution">
    <text evidence="5">The sequence shown here is derived from an EMBL/GenBank/DDBJ whole genome shotgun (WGS) entry which is preliminary data.</text>
</comment>
<reference evidence="5" key="1">
    <citation type="journal article" date="2023" name="Insect Mol. Biol.">
        <title>Genome sequencing provides insights into the evolution of gene families encoding plant cell wall-degrading enzymes in longhorned beetles.</title>
        <authorList>
            <person name="Shin N.R."/>
            <person name="Okamura Y."/>
            <person name="Kirsch R."/>
            <person name="Pauchet Y."/>
        </authorList>
    </citation>
    <scope>NUCLEOTIDE SEQUENCE</scope>
    <source>
        <strain evidence="5">RBIC_L_NR</strain>
    </source>
</reference>
<dbReference type="InterPro" id="IPR027806">
    <property type="entry name" value="HARBI1_dom"/>
</dbReference>
<dbReference type="EMBL" id="JANEYF010005365">
    <property type="protein sequence ID" value="KAJ8928483.1"/>
    <property type="molecule type" value="Genomic_DNA"/>
</dbReference>